<dbReference type="Proteomes" id="UP000603865">
    <property type="component" value="Unassembled WGS sequence"/>
</dbReference>
<evidence type="ECO:0000313" key="4">
    <source>
        <dbReference type="Proteomes" id="UP000603865"/>
    </source>
</evidence>
<feature type="region of interest" description="Disordered" evidence="1">
    <location>
        <begin position="186"/>
        <end position="228"/>
    </location>
</feature>
<dbReference type="RefSeq" id="WP_189088173.1">
    <property type="nucleotide sequence ID" value="NZ_BMQL01000002.1"/>
</dbReference>
<dbReference type="AlphaFoldDB" id="A0A918BXP2"/>
<keyword evidence="2" id="KW-0472">Membrane</keyword>
<feature type="region of interest" description="Disordered" evidence="1">
    <location>
        <begin position="139"/>
        <end position="158"/>
    </location>
</feature>
<evidence type="ECO:0000256" key="1">
    <source>
        <dbReference type="SAM" id="MobiDB-lite"/>
    </source>
</evidence>
<name>A0A918BXP2_9DEIO</name>
<reference evidence="3" key="1">
    <citation type="journal article" date="2014" name="Int. J. Syst. Evol. Microbiol.">
        <title>Complete genome sequence of Corynebacterium casei LMG S-19264T (=DSM 44701T), isolated from a smear-ripened cheese.</title>
        <authorList>
            <consortium name="US DOE Joint Genome Institute (JGI-PGF)"/>
            <person name="Walter F."/>
            <person name="Albersmeier A."/>
            <person name="Kalinowski J."/>
            <person name="Ruckert C."/>
        </authorList>
    </citation>
    <scope>NUCLEOTIDE SEQUENCE</scope>
    <source>
        <strain evidence="3">JCM 31311</strain>
    </source>
</reference>
<feature type="compositionally biased region" description="Polar residues" evidence="1">
    <location>
        <begin position="187"/>
        <end position="201"/>
    </location>
</feature>
<keyword evidence="4" id="KW-1185">Reference proteome</keyword>
<evidence type="ECO:0008006" key="5">
    <source>
        <dbReference type="Google" id="ProtNLM"/>
    </source>
</evidence>
<dbReference type="EMBL" id="BMQL01000002">
    <property type="protein sequence ID" value="GGQ97625.1"/>
    <property type="molecule type" value="Genomic_DNA"/>
</dbReference>
<evidence type="ECO:0000256" key="2">
    <source>
        <dbReference type="SAM" id="Phobius"/>
    </source>
</evidence>
<dbReference type="InterPro" id="IPR009937">
    <property type="entry name" value="Phage_holin_3_6"/>
</dbReference>
<sequence length="228" mass="23084">MENNENKSLGGALVDVFDAGVSLVKSEISGLISRVANVAKAKGLGLVLVLASLVPLSLALIFLILFVFYGLMRLGLGAWAAALLIALFSFAVTGALIFLGIKRLGADVPDDEGPSGPLSDIAKDDLKYGAKQDTTSTVSSTAAATTTAATSPATTGTATTGASVYTPAAAHASQAHAAAPVYVTPAAGNSTAPQGTSTQGKPTAEPELEGVPVSTNPTYREDMKKEGY</sequence>
<accession>A0A918BXP2</accession>
<feature type="compositionally biased region" description="Basic and acidic residues" evidence="1">
    <location>
        <begin position="219"/>
        <end position="228"/>
    </location>
</feature>
<feature type="transmembrane region" description="Helical" evidence="2">
    <location>
        <begin position="78"/>
        <end position="99"/>
    </location>
</feature>
<gene>
    <name evidence="3" type="ORF">GCM10008957_07620</name>
</gene>
<dbReference type="Pfam" id="PF07332">
    <property type="entry name" value="Phage_holin_3_6"/>
    <property type="match status" value="1"/>
</dbReference>
<feature type="transmembrane region" description="Helical" evidence="2">
    <location>
        <begin position="44"/>
        <end position="72"/>
    </location>
</feature>
<organism evidence="3 4">
    <name type="scientific">Deinococcus ruber</name>
    <dbReference type="NCBI Taxonomy" id="1848197"/>
    <lineage>
        <taxon>Bacteria</taxon>
        <taxon>Thermotogati</taxon>
        <taxon>Deinococcota</taxon>
        <taxon>Deinococci</taxon>
        <taxon>Deinococcales</taxon>
        <taxon>Deinococcaceae</taxon>
        <taxon>Deinococcus</taxon>
    </lineage>
</organism>
<reference evidence="3" key="2">
    <citation type="submission" date="2020-09" db="EMBL/GenBank/DDBJ databases">
        <authorList>
            <person name="Sun Q."/>
            <person name="Ohkuma M."/>
        </authorList>
    </citation>
    <scope>NUCLEOTIDE SEQUENCE</scope>
    <source>
        <strain evidence="3">JCM 31311</strain>
    </source>
</reference>
<comment type="caution">
    <text evidence="3">The sequence shown here is derived from an EMBL/GenBank/DDBJ whole genome shotgun (WGS) entry which is preliminary data.</text>
</comment>
<evidence type="ECO:0000313" key="3">
    <source>
        <dbReference type="EMBL" id="GGQ97625.1"/>
    </source>
</evidence>
<keyword evidence="2" id="KW-0812">Transmembrane</keyword>
<keyword evidence="2" id="KW-1133">Transmembrane helix</keyword>
<proteinExistence type="predicted"/>
<protein>
    <recommendedName>
        <fullName evidence="5">Phage holin family protein</fullName>
    </recommendedName>
</protein>